<gene>
    <name evidence="2" type="ORF">AMOR_47900</name>
</gene>
<accession>A0ABM7X228</accession>
<protein>
    <submittedName>
        <fullName evidence="2">ATPase</fullName>
    </submittedName>
</protein>
<keyword evidence="3" id="KW-1185">Reference proteome</keyword>
<evidence type="ECO:0000313" key="2">
    <source>
        <dbReference type="EMBL" id="BDG05794.1"/>
    </source>
</evidence>
<proteinExistence type="predicted"/>
<dbReference type="CDD" id="cd01994">
    <property type="entry name" value="AANH_PF0828-like"/>
    <property type="match status" value="1"/>
</dbReference>
<dbReference type="Gene3D" id="3.90.1490.10">
    <property type="entry name" value="putative n-type atp pyrophosphatase, domain 2"/>
    <property type="match status" value="1"/>
</dbReference>
<dbReference type="RefSeq" id="WP_248354926.1">
    <property type="nucleotide sequence ID" value="NZ_AP025591.1"/>
</dbReference>
<dbReference type="InterPro" id="IPR014729">
    <property type="entry name" value="Rossmann-like_a/b/a_fold"/>
</dbReference>
<sequence length="229" mass="24515">MSTSRPRALVAWSSGKDSAWALHLARAAGEHEIVGLLTTVTETFDRVAMHAVRRTLLARQADAAGLPLREVRIPWPCSNERYEAEMAAAVAAARAEGVTRVIFGDLFLEDIRAYRERQLAGTGLAPVFPLWGRDTALLAREMIAGGLEAILTCVDPRRVDRGLAGRRFDAALLAALPPGVDPCGENGEFHTFACAGPMFRAPVPAAVGEVVERDGFVFADVDAPAAAAR</sequence>
<evidence type="ECO:0000259" key="1">
    <source>
        <dbReference type="Pfam" id="PF01902"/>
    </source>
</evidence>
<name>A0ABM7X228_9BACT</name>
<dbReference type="InterPro" id="IPR002761">
    <property type="entry name" value="Diphthami_syn_dom"/>
</dbReference>
<dbReference type="Proteomes" id="UP001162891">
    <property type="component" value="Chromosome"/>
</dbReference>
<organism evidence="2 3">
    <name type="scientific">Anaeromyxobacter oryzae</name>
    <dbReference type="NCBI Taxonomy" id="2918170"/>
    <lineage>
        <taxon>Bacteria</taxon>
        <taxon>Pseudomonadati</taxon>
        <taxon>Myxococcota</taxon>
        <taxon>Myxococcia</taxon>
        <taxon>Myxococcales</taxon>
        <taxon>Cystobacterineae</taxon>
        <taxon>Anaeromyxobacteraceae</taxon>
        <taxon>Anaeromyxobacter</taxon>
    </lineage>
</organism>
<dbReference type="Gene3D" id="3.40.50.620">
    <property type="entry name" value="HUPs"/>
    <property type="match status" value="1"/>
</dbReference>
<reference evidence="3" key="1">
    <citation type="journal article" date="2022" name="Int. J. Syst. Evol. Microbiol.">
        <title>Anaeromyxobacter oryzae sp. nov., Anaeromyxobacter diazotrophicus sp. nov. and Anaeromyxobacter paludicola sp. nov., isolated from paddy soils.</title>
        <authorList>
            <person name="Itoh H."/>
            <person name="Xu Z."/>
            <person name="Mise K."/>
            <person name="Masuda Y."/>
            <person name="Ushijima N."/>
            <person name="Hayakawa C."/>
            <person name="Shiratori Y."/>
            <person name="Senoo K."/>
        </authorList>
    </citation>
    <scope>NUCLEOTIDE SEQUENCE [LARGE SCALE GENOMIC DNA]</scope>
    <source>
        <strain evidence="3">Red232</strain>
    </source>
</reference>
<evidence type="ECO:0000313" key="3">
    <source>
        <dbReference type="Proteomes" id="UP001162891"/>
    </source>
</evidence>
<dbReference type="SUPFAM" id="SSF52402">
    <property type="entry name" value="Adenine nucleotide alpha hydrolases-like"/>
    <property type="match status" value="1"/>
</dbReference>
<feature type="domain" description="Diphthamide synthase" evidence="1">
    <location>
        <begin position="7"/>
        <end position="203"/>
    </location>
</feature>
<dbReference type="Pfam" id="PF01902">
    <property type="entry name" value="Diphthami_syn_2"/>
    <property type="match status" value="1"/>
</dbReference>
<dbReference type="EMBL" id="AP025591">
    <property type="protein sequence ID" value="BDG05794.1"/>
    <property type="molecule type" value="Genomic_DNA"/>
</dbReference>